<dbReference type="AlphaFoldDB" id="A0A895XUE3"/>
<dbReference type="EMBL" id="CP070496">
    <property type="protein sequence ID" value="QSB05860.1"/>
    <property type="molecule type" value="Genomic_DNA"/>
</dbReference>
<keyword evidence="3" id="KW-1185">Reference proteome</keyword>
<evidence type="ECO:0000256" key="1">
    <source>
        <dbReference type="SAM" id="Phobius"/>
    </source>
</evidence>
<keyword evidence="1" id="KW-0812">Transmembrane</keyword>
<feature type="transmembrane region" description="Helical" evidence="1">
    <location>
        <begin position="64"/>
        <end position="87"/>
    </location>
</feature>
<evidence type="ECO:0000313" key="2">
    <source>
        <dbReference type="EMBL" id="QSB05860.1"/>
    </source>
</evidence>
<gene>
    <name evidence="2" type="ORF">JQS30_02735</name>
</gene>
<dbReference type="Pfam" id="PF04020">
    <property type="entry name" value="Phage_holin_4_2"/>
    <property type="match status" value="1"/>
</dbReference>
<name>A0A895XUE3_9ACTN</name>
<reference evidence="2" key="1">
    <citation type="submission" date="2021-02" db="EMBL/GenBank/DDBJ databases">
        <title>Natronoglycomyces albus gen. nov., sp. nov, a haloalkaliphilic actinobacterium from a soda solonchak soil.</title>
        <authorList>
            <person name="Sorokin D.Y."/>
            <person name="Khijniak T.V."/>
            <person name="Zakharycheva A.P."/>
            <person name="Boueva O.V."/>
            <person name="Ariskina E.V."/>
            <person name="Hahnke R.L."/>
            <person name="Bunk B."/>
            <person name="Sproer C."/>
            <person name="Schumann P."/>
            <person name="Evtushenko L.I."/>
            <person name="Kublanov I.V."/>
        </authorList>
    </citation>
    <scope>NUCLEOTIDE SEQUENCE</scope>
    <source>
        <strain evidence="2">DSM 106290</strain>
    </source>
</reference>
<feature type="transmembrane region" description="Helical" evidence="1">
    <location>
        <begin position="7"/>
        <end position="28"/>
    </location>
</feature>
<evidence type="ECO:0000313" key="3">
    <source>
        <dbReference type="Proteomes" id="UP000662939"/>
    </source>
</evidence>
<protein>
    <submittedName>
        <fullName evidence="2">Phage holin family protein</fullName>
    </submittedName>
</protein>
<dbReference type="Proteomes" id="UP000662939">
    <property type="component" value="Chromosome"/>
</dbReference>
<proteinExistence type="predicted"/>
<dbReference type="PANTHER" id="PTHR37309">
    <property type="entry name" value="SLR0284 PROTEIN"/>
    <property type="match status" value="1"/>
</dbReference>
<keyword evidence="1" id="KW-0472">Membrane</keyword>
<dbReference type="KEGG" id="nav:JQS30_02735"/>
<keyword evidence="1" id="KW-1133">Transmembrane helix</keyword>
<feature type="transmembrane region" description="Helical" evidence="1">
    <location>
        <begin position="99"/>
        <end position="120"/>
    </location>
</feature>
<dbReference type="PANTHER" id="PTHR37309:SF1">
    <property type="entry name" value="SLR0284 PROTEIN"/>
    <property type="match status" value="1"/>
</dbReference>
<feature type="transmembrane region" description="Helical" evidence="1">
    <location>
        <begin position="34"/>
        <end position="52"/>
    </location>
</feature>
<accession>A0A895XUE3</accession>
<dbReference type="InterPro" id="IPR007165">
    <property type="entry name" value="Phage_holin_4_2"/>
</dbReference>
<sequence length="127" mass="13385">MSILLRIAATGVAFWITAALLSGINIEADSAGETIITITVLAVLFGVVNAVLKPIIKIVGCGLYILTLGLFALVVNALLFLLVAWLAGAMNLAFSVDHFGWAMFGALLVSFISWVITLALPGDHTRS</sequence>
<organism evidence="2 3">
    <name type="scientific">Natronoglycomyces albus</name>
    <dbReference type="NCBI Taxonomy" id="2811108"/>
    <lineage>
        <taxon>Bacteria</taxon>
        <taxon>Bacillati</taxon>
        <taxon>Actinomycetota</taxon>
        <taxon>Actinomycetes</taxon>
        <taxon>Glycomycetales</taxon>
        <taxon>Glycomycetaceae</taxon>
        <taxon>Natronoglycomyces</taxon>
    </lineage>
</organism>